<organism evidence="2 3">
    <name type="scientific">Amycolatopsis coloradensis</name>
    <dbReference type="NCBI Taxonomy" id="76021"/>
    <lineage>
        <taxon>Bacteria</taxon>
        <taxon>Bacillati</taxon>
        <taxon>Actinomycetota</taxon>
        <taxon>Actinomycetes</taxon>
        <taxon>Pseudonocardiales</taxon>
        <taxon>Pseudonocardiaceae</taxon>
        <taxon>Amycolatopsis</taxon>
    </lineage>
</organism>
<keyword evidence="1" id="KW-1133">Transmembrane helix</keyword>
<dbReference type="RefSeq" id="WP_076168188.1">
    <property type="nucleotide sequence ID" value="NZ_JBEZVB010000047.1"/>
</dbReference>
<keyword evidence="3" id="KW-1185">Reference proteome</keyword>
<name>A0A1R0KEN4_9PSEU</name>
<dbReference type="AlphaFoldDB" id="A0A1R0KEN4"/>
<dbReference type="STRING" id="76021.BS329_38625"/>
<feature type="transmembrane region" description="Helical" evidence="1">
    <location>
        <begin position="7"/>
        <end position="26"/>
    </location>
</feature>
<keyword evidence="1" id="KW-0812">Transmembrane</keyword>
<protein>
    <submittedName>
        <fullName evidence="2">Uncharacterized protein</fullName>
    </submittedName>
</protein>
<dbReference type="Proteomes" id="UP000187486">
    <property type="component" value="Unassembled WGS sequence"/>
</dbReference>
<gene>
    <name evidence="2" type="ORF">BS329_38625</name>
</gene>
<accession>A0A1R0KEN4</accession>
<evidence type="ECO:0000256" key="1">
    <source>
        <dbReference type="SAM" id="Phobius"/>
    </source>
</evidence>
<feature type="transmembrane region" description="Helical" evidence="1">
    <location>
        <begin position="32"/>
        <end position="56"/>
    </location>
</feature>
<keyword evidence="1" id="KW-0472">Membrane</keyword>
<evidence type="ECO:0000313" key="3">
    <source>
        <dbReference type="Proteomes" id="UP000187486"/>
    </source>
</evidence>
<reference evidence="2 3" key="1">
    <citation type="submission" date="2016-01" db="EMBL/GenBank/DDBJ databases">
        <title>Amycolatopsis coloradensis genome sequencing and assembly.</title>
        <authorList>
            <person name="Mayilraj S."/>
        </authorList>
    </citation>
    <scope>NUCLEOTIDE SEQUENCE [LARGE SCALE GENOMIC DNA]</scope>
    <source>
        <strain evidence="2 3">DSM 44225</strain>
    </source>
</reference>
<sequence>MGKADRKLIGVAAAVFAALAVVLIVFGKPNNLLFWMGLFAGLYAVYATVVLILVSWPSEGIGGAIRARCASRSASSRRQGRAGR</sequence>
<evidence type="ECO:0000313" key="2">
    <source>
        <dbReference type="EMBL" id="OLZ43575.1"/>
    </source>
</evidence>
<proteinExistence type="predicted"/>
<comment type="caution">
    <text evidence="2">The sequence shown here is derived from an EMBL/GenBank/DDBJ whole genome shotgun (WGS) entry which is preliminary data.</text>
</comment>
<dbReference type="EMBL" id="MQUQ01000031">
    <property type="protein sequence ID" value="OLZ43575.1"/>
    <property type="molecule type" value="Genomic_DNA"/>
</dbReference>